<reference evidence="3" key="1">
    <citation type="submission" date="2019-10" db="EMBL/GenBank/DDBJ databases">
        <title>Lacipirellula parvula gen. nov., sp. nov., representing a lineage of planctomycetes widespread in freshwater anoxic habitats, and description of the family Lacipirellulaceae.</title>
        <authorList>
            <person name="Dedysh S.N."/>
            <person name="Kulichevskaya I.S."/>
            <person name="Beletsky A.V."/>
            <person name="Rakitin A.L."/>
            <person name="Mardanov A.V."/>
            <person name="Ivanova A.A."/>
            <person name="Saltykova V.X."/>
            <person name="Rijpstra W.I.C."/>
            <person name="Sinninghe Damste J.S."/>
            <person name="Ravin N.V."/>
        </authorList>
    </citation>
    <scope>NUCLEOTIDE SEQUENCE [LARGE SCALE GENOMIC DNA]</scope>
    <source>
        <strain evidence="3">PX69</strain>
    </source>
</reference>
<evidence type="ECO:0008006" key="4">
    <source>
        <dbReference type="Google" id="ProtNLM"/>
    </source>
</evidence>
<protein>
    <recommendedName>
        <fullName evidence="4">PEP-CTERM protein-sorting domain-containing protein</fullName>
    </recommendedName>
</protein>
<organism evidence="2 3">
    <name type="scientific">Lacipirellula parvula</name>
    <dbReference type="NCBI Taxonomy" id="2650471"/>
    <lineage>
        <taxon>Bacteria</taxon>
        <taxon>Pseudomonadati</taxon>
        <taxon>Planctomycetota</taxon>
        <taxon>Planctomycetia</taxon>
        <taxon>Pirellulales</taxon>
        <taxon>Lacipirellulaceae</taxon>
        <taxon>Lacipirellula</taxon>
    </lineage>
</organism>
<dbReference type="EMBL" id="AP021861">
    <property type="protein sequence ID" value="BBO33929.1"/>
    <property type="molecule type" value="Genomic_DNA"/>
</dbReference>
<gene>
    <name evidence="2" type="ORF">PLANPX_3541</name>
</gene>
<dbReference type="InterPro" id="IPR013424">
    <property type="entry name" value="Ice-binding_C"/>
</dbReference>
<dbReference type="RefSeq" id="WP_152099602.1">
    <property type="nucleotide sequence ID" value="NZ_AP021861.1"/>
</dbReference>
<accession>A0A5K7XLV2</accession>
<evidence type="ECO:0000313" key="2">
    <source>
        <dbReference type="EMBL" id="BBO33929.1"/>
    </source>
</evidence>
<proteinExistence type="predicted"/>
<dbReference type="KEGG" id="lpav:PLANPX_3541"/>
<dbReference type="Proteomes" id="UP000326837">
    <property type="component" value="Chromosome"/>
</dbReference>
<keyword evidence="3" id="KW-1185">Reference proteome</keyword>
<name>A0A5K7XLV2_9BACT</name>
<dbReference type="AlphaFoldDB" id="A0A5K7XLV2"/>
<sequence length="242" mass="24513">MKNTLLLAALVAMSATVVRAESINFATGPIAPSFRGAANTTYFGWGNGSWDGNPPLNVGDPDPTPDVVNGTPSINPGSLAGPLLAQNNASDIVSSSNNVYTNPANVNLTLTIPTVGSVGAGFTTIIVQCNGLAGFGGITNLFAFGNIAGVAPTYVTGVNADNQEAQFWAKWEIPGNAASYSVNVTGSPVGAGVLSISDMTVDSLWSATGFAPDAVAAVPEPTSFALVGAALTAATVLVRRRR</sequence>
<feature type="signal peptide" evidence="1">
    <location>
        <begin position="1"/>
        <end position="20"/>
    </location>
</feature>
<dbReference type="NCBIfam" id="TIGR02595">
    <property type="entry name" value="PEP_CTERM"/>
    <property type="match status" value="1"/>
</dbReference>
<feature type="chain" id="PRO_5024854957" description="PEP-CTERM protein-sorting domain-containing protein" evidence="1">
    <location>
        <begin position="21"/>
        <end position="242"/>
    </location>
</feature>
<keyword evidence="1" id="KW-0732">Signal</keyword>
<evidence type="ECO:0000256" key="1">
    <source>
        <dbReference type="SAM" id="SignalP"/>
    </source>
</evidence>
<evidence type="ECO:0000313" key="3">
    <source>
        <dbReference type="Proteomes" id="UP000326837"/>
    </source>
</evidence>